<dbReference type="EMBL" id="PQGA01000002">
    <property type="protein sequence ID" value="POR54628.1"/>
    <property type="molecule type" value="Genomic_DNA"/>
</dbReference>
<dbReference type="InterPro" id="IPR008727">
    <property type="entry name" value="PAAR_motif"/>
</dbReference>
<evidence type="ECO:0000313" key="1">
    <source>
        <dbReference type="EMBL" id="POR54628.1"/>
    </source>
</evidence>
<sequence length="96" mass="10261">MARVTTGIIRMRDNTTGREMACQGDTTDHGGEILDGASDRTHMSRRIALDGHRVSCPKCGGVFNIIATSGNTHNGKRIAYLGDKTTCGAILQTVRA</sequence>
<comment type="caution">
    <text evidence="1">The sequence shown here is derived from an EMBL/GenBank/DDBJ whole genome shotgun (WGS) entry which is preliminary data.</text>
</comment>
<dbReference type="AlphaFoldDB" id="A0A2S4MIQ0"/>
<reference evidence="1 2" key="1">
    <citation type="submission" date="2018-01" db="EMBL/GenBank/DDBJ databases">
        <title>Genomic Encyclopedia of Type Strains, Phase III (KMG-III): the genomes of soil and plant-associated and newly described type strains.</title>
        <authorList>
            <person name="Whitman W."/>
        </authorList>
    </citation>
    <scope>NUCLEOTIDE SEQUENCE [LARGE SCALE GENOMIC DNA]</scope>
    <source>
        <strain evidence="1 2">JCM 18070</strain>
    </source>
</reference>
<proteinExistence type="predicted"/>
<gene>
    <name evidence="1" type="ORF">B0G62_102236</name>
</gene>
<name>A0A2S4MIQ0_9BURK</name>
<dbReference type="CDD" id="cd14744">
    <property type="entry name" value="PAAR_CT_2"/>
    <property type="match status" value="1"/>
</dbReference>
<organism evidence="1 2">
    <name type="scientific">Paraburkholderia eburnea</name>
    <dbReference type="NCBI Taxonomy" id="1189126"/>
    <lineage>
        <taxon>Bacteria</taxon>
        <taxon>Pseudomonadati</taxon>
        <taxon>Pseudomonadota</taxon>
        <taxon>Betaproteobacteria</taxon>
        <taxon>Burkholderiales</taxon>
        <taxon>Burkholderiaceae</taxon>
        <taxon>Paraburkholderia</taxon>
    </lineage>
</organism>
<protein>
    <submittedName>
        <fullName evidence="1">Putative Zn-binding protein involved in type VI secretion</fullName>
    </submittedName>
</protein>
<keyword evidence="2" id="KW-1185">Reference proteome</keyword>
<evidence type="ECO:0000313" key="2">
    <source>
        <dbReference type="Proteomes" id="UP000237381"/>
    </source>
</evidence>
<dbReference type="Pfam" id="PF05488">
    <property type="entry name" value="PAAR_motif"/>
    <property type="match status" value="1"/>
</dbReference>
<dbReference type="Gene3D" id="2.60.200.60">
    <property type="match status" value="1"/>
</dbReference>
<dbReference type="Proteomes" id="UP000237381">
    <property type="component" value="Unassembled WGS sequence"/>
</dbReference>
<accession>A0A2S4MIQ0</accession>